<dbReference type="AlphaFoldDB" id="A0A9X0ABG8"/>
<keyword evidence="2" id="KW-1185">Reference proteome</keyword>
<protein>
    <submittedName>
        <fullName evidence="1">Uncharacterized protein</fullName>
    </submittedName>
</protein>
<dbReference type="Proteomes" id="UP001152300">
    <property type="component" value="Unassembled WGS sequence"/>
</dbReference>
<proteinExistence type="predicted"/>
<dbReference type="EMBL" id="JAPEIS010000029">
    <property type="protein sequence ID" value="KAJ8057793.1"/>
    <property type="molecule type" value="Genomic_DNA"/>
</dbReference>
<dbReference type="OrthoDB" id="10480973at2759"/>
<gene>
    <name evidence="1" type="ORF">OCU04_013264</name>
</gene>
<name>A0A9X0ABG8_9HELO</name>
<reference evidence="1" key="1">
    <citation type="submission" date="2022-11" db="EMBL/GenBank/DDBJ databases">
        <title>Genome Resource of Sclerotinia nivalis Strain SnTB1, a Plant Pathogen Isolated from American Ginseng.</title>
        <authorList>
            <person name="Fan S."/>
        </authorList>
    </citation>
    <scope>NUCLEOTIDE SEQUENCE</scope>
    <source>
        <strain evidence="1">SnTB1</strain>
    </source>
</reference>
<accession>A0A9X0ABG8</accession>
<comment type="caution">
    <text evidence="1">The sequence shown here is derived from an EMBL/GenBank/DDBJ whole genome shotgun (WGS) entry which is preliminary data.</text>
</comment>
<sequence length="99" mass="11089">MRNTMQFRHHTPKNITLTCATLVIMLPTLLILILGSTSTPILSLKIKSSNKDKGLRASALDMYTFVLDLVCRGSLQAIETNRQEVKKGREIYGEKCPVI</sequence>
<evidence type="ECO:0000313" key="1">
    <source>
        <dbReference type="EMBL" id="KAJ8057793.1"/>
    </source>
</evidence>
<organism evidence="1 2">
    <name type="scientific">Sclerotinia nivalis</name>
    <dbReference type="NCBI Taxonomy" id="352851"/>
    <lineage>
        <taxon>Eukaryota</taxon>
        <taxon>Fungi</taxon>
        <taxon>Dikarya</taxon>
        <taxon>Ascomycota</taxon>
        <taxon>Pezizomycotina</taxon>
        <taxon>Leotiomycetes</taxon>
        <taxon>Helotiales</taxon>
        <taxon>Sclerotiniaceae</taxon>
        <taxon>Sclerotinia</taxon>
    </lineage>
</organism>
<evidence type="ECO:0000313" key="2">
    <source>
        <dbReference type="Proteomes" id="UP001152300"/>
    </source>
</evidence>